<dbReference type="InterPro" id="IPR000306">
    <property type="entry name" value="Znf_FYVE"/>
</dbReference>
<dbReference type="Pfam" id="PF01363">
    <property type="entry name" value="FYVE"/>
    <property type="match status" value="1"/>
</dbReference>
<keyword evidence="14" id="KW-0472">Membrane</keyword>
<keyword evidence="9" id="KW-0862">Zinc</keyword>
<dbReference type="PROSITE" id="PS50178">
    <property type="entry name" value="ZF_FYVE"/>
    <property type="match status" value="1"/>
</dbReference>
<keyword evidence="3" id="KW-1003">Cell membrane</keyword>
<keyword evidence="11" id="KW-0442">Lipid degradation</keyword>
<name>A0AA36I6B3_9DINO</name>
<evidence type="ECO:0000256" key="9">
    <source>
        <dbReference type="ARBA" id="ARBA00022833"/>
    </source>
</evidence>
<evidence type="ECO:0000256" key="6">
    <source>
        <dbReference type="ARBA" id="ARBA00022723"/>
    </source>
</evidence>
<feature type="compositionally biased region" description="Low complexity" evidence="18">
    <location>
        <begin position="1"/>
        <end position="13"/>
    </location>
</feature>
<keyword evidence="5" id="KW-0812">Transmembrane</keyword>
<dbReference type="InterPro" id="IPR029058">
    <property type="entry name" value="AB_hydrolase_fold"/>
</dbReference>
<keyword evidence="12" id="KW-1133">Transmembrane helix</keyword>
<keyword evidence="4" id="KW-0597">Phosphoprotein</keyword>
<comment type="subcellular location">
    <subcellularLocation>
        <location evidence="2">Cell membrane</location>
        <topology evidence="2">Multi-pass membrane protein</topology>
    </subcellularLocation>
</comment>
<feature type="domain" description="FYVE-type" evidence="19">
    <location>
        <begin position="255"/>
        <end position="326"/>
    </location>
</feature>
<keyword evidence="7 17" id="KW-0863">Zinc-finger</keyword>
<evidence type="ECO:0000256" key="7">
    <source>
        <dbReference type="ARBA" id="ARBA00022771"/>
    </source>
</evidence>
<protein>
    <recommendedName>
        <fullName evidence="16">sn-1-specific diacylglycerol lipase</fullName>
        <ecNumber evidence="16">3.1.1.116</ecNumber>
    </recommendedName>
</protein>
<keyword evidence="13" id="KW-0443">Lipid metabolism</keyword>
<dbReference type="EC" id="3.1.1.116" evidence="16"/>
<feature type="non-terminal residue" evidence="20">
    <location>
        <position position="880"/>
    </location>
</feature>
<evidence type="ECO:0000256" key="12">
    <source>
        <dbReference type="ARBA" id="ARBA00022989"/>
    </source>
</evidence>
<dbReference type="SUPFAM" id="SSF57903">
    <property type="entry name" value="FYVE/PHD zinc finger"/>
    <property type="match status" value="1"/>
</dbReference>
<dbReference type="Proteomes" id="UP001178507">
    <property type="component" value="Unassembled WGS sequence"/>
</dbReference>
<evidence type="ECO:0000313" key="21">
    <source>
        <dbReference type="Proteomes" id="UP001178507"/>
    </source>
</evidence>
<evidence type="ECO:0000256" key="2">
    <source>
        <dbReference type="ARBA" id="ARBA00004651"/>
    </source>
</evidence>
<dbReference type="InterPro" id="IPR011011">
    <property type="entry name" value="Znf_FYVE_PHD"/>
</dbReference>
<dbReference type="Gene3D" id="3.30.40.10">
    <property type="entry name" value="Zinc/RING finger domain, C3HC4 (zinc finger)"/>
    <property type="match status" value="1"/>
</dbReference>
<evidence type="ECO:0000256" key="8">
    <source>
        <dbReference type="ARBA" id="ARBA00022801"/>
    </source>
</evidence>
<keyword evidence="6" id="KW-0479">Metal-binding</keyword>
<dbReference type="Pfam" id="PF01764">
    <property type="entry name" value="Lipase_3"/>
    <property type="match status" value="1"/>
</dbReference>
<evidence type="ECO:0000256" key="17">
    <source>
        <dbReference type="PROSITE-ProRule" id="PRU00091"/>
    </source>
</evidence>
<evidence type="ECO:0000259" key="19">
    <source>
        <dbReference type="PROSITE" id="PS50178"/>
    </source>
</evidence>
<dbReference type="GO" id="GO:0016298">
    <property type="term" value="F:lipase activity"/>
    <property type="evidence" value="ECO:0007669"/>
    <property type="project" value="TreeGrafter"/>
</dbReference>
<comment type="caution">
    <text evidence="20">The sequence shown here is derived from an EMBL/GenBank/DDBJ whole genome shotgun (WGS) entry which is preliminary data.</text>
</comment>
<evidence type="ECO:0000256" key="4">
    <source>
        <dbReference type="ARBA" id="ARBA00022553"/>
    </source>
</evidence>
<dbReference type="PANTHER" id="PTHR45792:SF8">
    <property type="entry name" value="DIACYLGLYCEROL LIPASE-ALPHA"/>
    <property type="match status" value="1"/>
</dbReference>
<dbReference type="EMBL" id="CAUJNA010000853">
    <property type="protein sequence ID" value="CAJ1381891.1"/>
    <property type="molecule type" value="Genomic_DNA"/>
</dbReference>
<evidence type="ECO:0000256" key="16">
    <source>
        <dbReference type="ARBA" id="ARBA00026104"/>
    </source>
</evidence>
<evidence type="ECO:0000256" key="14">
    <source>
        <dbReference type="ARBA" id="ARBA00023136"/>
    </source>
</evidence>
<gene>
    <name evidence="20" type="ORF">EVOR1521_LOCUS9435</name>
</gene>
<dbReference type="InterPro" id="IPR052214">
    <property type="entry name" value="DAG_Lipase-Related"/>
</dbReference>
<proteinExistence type="predicted"/>
<dbReference type="Gene3D" id="3.40.50.1820">
    <property type="entry name" value="alpha/beta hydrolase"/>
    <property type="match status" value="1"/>
</dbReference>
<keyword evidence="21" id="KW-1185">Reference proteome</keyword>
<evidence type="ECO:0000256" key="18">
    <source>
        <dbReference type="SAM" id="MobiDB-lite"/>
    </source>
</evidence>
<dbReference type="GO" id="GO:0016042">
    <property type="term" value="P:lipid catabolic process"/>
    <property type="evidence" value="ECO:0007669"/>
    <property type="project" value="UniProtKB-KW"/>
</dbReference>
<feature type="region of interest" description="Disordered" evidence="18">
    <location>
        <begin position="63"/>
        <end position="104"/>
    </location>
</feature>
<feature type="compositionally biased region" description="Basic residues" evidence="18">
    <location>
        <begin position="14"/>
        <end position="40"/>
    </location>
</feature>
<evidence type="ECO:0000256" key="13">
    <source>
        <dbReference type="ARBA" id="ARBA00023098"/>
    </source>
</evidence>
<reference evidence="20" key="1">
    <citation type="submission" date="2023-08" db="EMBL/GenBank/DDBJ databases">
        <authorList>
            <person name="Chen Y."/>
            <person name="Shah S."/>
            <person name="Dougan E. K."/>
            <person name="Thang M."/>
            <person name="Chan C."/>
        </authorList>
    </citation>
    <scope>NUCLEOTIDE SEQUENCE</scope>
</reference>
<sequence length="880" mass="96233">MGGRATATTSGRTASRRAASRRAASRRAASRRAASRRAASRRAAWTRAAPPCRSCWADGGINVRPAPGIRRMRTSRASSRTCSCSPASSATKASAPTTRGPSTFLRAPCRQRGAAFVCLASRKPRASWRSTRTLPRSVRQGCRQQREERGTVLRQKALRDGRHATVEESWAQCLECEAGAISSCQVCGTKLCPAHIEQYPPDVSKVRRLWVCRHCRKYSAARAAAGKAVRDAAGLFFRRAVAAESSAAELIPAPLEEAEDCAACGLVFSKLPGSLRHHCRACGRSLCAGCLCGAQGCLVNAARCPHKARLYGKEERICKDCLPVANCRIEARGTCAKVYEAAARYAEHCLRVRAFLADPEAVPLYEANFVDTVQDKLLRAGGFAVEGAKRVAPFVSLPWSVGVRAVDVVWNYGQYGLLGILMREEIMQGIKTLLGFSSALQDIPPKDLLVGLLYLSAEQRKALRDAPEGNARLCRALGRPAPPKLLEALLGMALLGTFAPYQDTAFEVQRFALQQQWRLVAERLESWKHRPAWALFLSHAHRTAALSIRGTDVEQSRGGDLFTDFDALGVGYGDDAAPSLLAHQGALQAAQALETELRPTLRALGQAGYRVILTGHSLGGAVAALLLWLLKHGTQGERLEGVEILGMGYATPAVVDLKTAEELRPHFTSLVNSMDAVPRLCRSALQRLAHELKDIASGSAQDLDQDLQHYLDRLTSVWAPRFRDGLPLQEIPSHRSEEELTDLWGHHEEEESELYIPGSVVWIHRVRGRLDAALVPCTAAPLRRLLLDKRMIEDHSARSIHQALLAVERAAKSDPSDVKWQKFCDAGERCPCCGSRYEWMNTARSGKMRAHAMTNCRVCGLVVCVGCAASRRSLPELSME</sequence>
<dbReference type="InterPro" id="IPR013083">
    <property type="entry name" value="Znf_RING/FYVE/PHD"/>
</dbReference>
<accession>A0AA36I6B3</accession>
<comment type="catalytic activity">
    <reaction evidence="15">
        <text>a 1,2-diacyl-sn-glycerol + H2O = a 2-acylglycerol + a fatty acid + H(+)</text>
        <dbReference type="Rhea" id="RHEA:33275"/>
        <dbReference type="ChEBI" id="CHEBI:15377"/>
        <dbReference type="ChEBI" id="CHEBI:15378"/>
        <dbReference type="ChEBI" id="CHEBI:17389"/>
        <dbReference type="ChEBI" id="CHEBI:17815"/>
        <dbReference type="ChEBI" id="CHEBI:28868"/>
        <dbReference type="EC" id="3.1.1.116"/>
    </reaction>
    <physiologicalReaction direction="left-to-right" evidence="15">
        <dbReference type="Rhea" id="RHEA:33276"/>
    </physiologicalReaction>
</comment>
<keyword evidence="10" id="KW-0106">Calcium</keyword>
<evidence type="ECO:0000256" key="1">
    <source>
        <dbReference type="ARBA" id="ARBA00001913"/>
    </source>
</evidence>
<feature type="region of interest" description="Disordered" evidence="18">
    <location>
        <begin position="1"/>
        <end position="45"/>
    </location>
</feature>
<feature type="compositionally biased region" description="Low complexity" evidence="18">
    <location>
        <begin position="75"/>
        <end position="99"/>
    </location>
</feature>
<evidence type="ECO:0000256" key="3">
    <source>
        <dbReference type="ARBA" id="ARBA00022475"/>
    </source>
</evidence>
<dbReference type="PANTHER" id="PTHR45792">
    <property type="entry name" value="DIACYLGLYCEROL LIPASE HOMOLOG-RELATED"/>
    <property type="match status" value="1"/>
</dbReference>
<dbReference type="InterPro" id="IPR017455">
    <property type="entry name" value="Znf_FYVE-rel"/>
</dbReference>
<evidence type="ECO:0000256" key="11">
    <source>
        <dbReference type="ARBA" id="ARBA00022963"/>
    </source>
</evidence>
<dbReference type="AlphaFoldDB" id="A0AA36I6B3"/>
<dbReference type="GO" id="GO:0005886">
    <property type="term" value="C:plasma membrane"/>
    <property type="evidence" value="ECO:0007669"/>
    <property type="project" value="UniProtKB-SubCell"/>
</dbReference>
<evidence type="ECO:0000313" key="20">
    <source>
        <dbReference type="EMBL" id="CAJ1381891.1"/>
    </source>
</evidence>
<evidence type="ECO:0000256" key="5">
    <source>
        <dbReference type="ARBA" id="ARBA00022692"/>
    </source>
</evidence>
<dbReference type="GO" id="GO:0008270">
    <property type="term" value="F:zinc ion binding"/>
    <property type="evidence" value="ECO:0007669"/>
    <property type="project" value="UniProtKB-KW"/>
</dbReference>
<dbReference type="CDD" id="cd00519">
    <property type="entry name" value="Lipase_3"/>
    <property type="match status" value="1"/>
</dbReference>
<dbReference type="SMART" id="SM00064">
    <property type="entry name" value="FYVE"/>
    <property type="match status" value="1"/>
</dbReference>
<dbReference type="InterPro" id="IPR002921">
    <property type="entry name" value="Fungal_lipase-type"/>
</dbReference>
<dbReference type="SUPFAM" id="SSF53474">
    <property type="entry name" value="alpha/beta-Hydrolases"/>
    <property type="match status" value="1"/>
</dbReference>
<keyword evidence="8" id="KW-0378">Hydrolase</keyword>
<evidence type="ECO:0000256" key="10">
    <source>
        <dbReference type="ARBA" id="ARBA00022837"/>
    </source>
</evidence>
<evidence type="ECO:0000256" key="15">
    <source>
        <dbReference type="ARBA" id="ARBA00024531"/>
    </source>
</evidence>
<organism evidence="20 21">
    <name type="scientific">Effrenium voratum</name>
    <dbReference type="NCBI Taxonomy" id="2562239"/>
    <lineage>
        <taxon>Eukaryota</taxon>
        <taxon>Sar</taxon>
        <taxon>Alveolata</taxon>
        <taxon>Dinophyceae</taxon>
        <taxon>Suessiales</taxon>
        <taxon>Symbiodiniaceae</taxon>
        <taxon>Effrenium</taxon>
    </lineage>
</organism>
<comment type="cofactor">
    <cofactor evidence="1">
        <name>Ca(2+)</name>
        <dbReference type="ChEBI" id="CHEBI:29108"/>
    </cofactor>
</comment>